<dbReference type="EMBL" id="JAQQAF010000001">
    <property type="protein sequence ID" value="KAJ8513195.1"/>
    <property type="molecule type" value="Genomic_DNA"/>
</dbReference>
<proteinExistence type="predicted"/>
<dbReference type="AlphaFoldDB" id="A0AAV8S151"/>
<gene>
    <name evidence="1" type="ORF">OPV22_003629</name>
</gene>
<name>A0AAV8S151_ENSVE</name>
<keyword evidence="2" id="KW-1185">Reference proteome</keyword>
<comment type="caution">
    <text evidence="1">The sequence shown here is derived from an EMBL/GenBank/DDBJ whole genome shotgun (WGS) entry which is preliminary data.</text>
</comment>
<sequence length="104" mass="10724">MEHIGNSNVFCFLVDKEIGYGGTSHCTSQPGAVVSDTVNLSSSSTRPIRSMMRCSESTCSSTPVAFPCTCCGPSTLHVTEETSCYHGSLAGGSAVVTGTPSLVI</sequence>
<protein>
    <submittedName>
        <fullName evidence="1">Uncharacterized protein</fullName>
    </submittedName>
</protein>
<reference evidence="1 2" key="1">
    <citation type="submission" date="2022-12" db="EMBL/GenBank/DDBJ databases">
        <title>Chromosome-scale assembly of the Ensete ventricosum genome.</title>
        <authorList>
            <person name="Dussert Y."/>
            <person name="Stocks J."/>
            <person name="Wendawek A."/>
            <person name="Woldeyes F."/>
            <person name="Nichols R.A."/>
            <person name="Borrell J.S."/>
        </authorList>
    </citation>
    <scope>NUCLEOTIDE SEQUENCE [LARGE SCALE GENOMIC DNA]</scope>
    <source>
        <strain evidence="2">cv. Maze</strain>
        <tissue evidence="1">Seeds</tissue>
    </source>
</reference>
<dbReference type="Proteomes" id="UP001222027">
    <property type="component" value="Unassembled WGS sequence"/>
</dbReference>
<evidence type="ECO:0000313" key="2">
    <source>
        <dbReference type="Proteomes" id="UP001222027"/>
    </source>
</evidence>
<evidence type="ECO:0000313" key="1">
    <source>
        <dbReference type="EMBL" id="KAJ8513195.1"/>
    </source>
</evidence>
<accession>A0AAV8S151</accession>
<organism evidence="1 2">
    <name type="scientific">Ensete ventricosum</name>
    <name type="common">Abyssinian banana</name>
    <name type="synonym">Musa ensete</name>
    <dbReference type="NCBI Taxonomy" id="4639"/>
    <lineage>
        <taxon>Eukaryota</taxon>
        <taxon>Viridiplantae</taxon>
        <taxon>Streptophyta</taxon>
        <taxon>Embryophyta</taxon>
        <taxon>Tracheophyta</taxon>
        <taxon>Spermatophyta</taxon>
        <taxon>Magnoliopsida</taxon>
        <taxon>Liliopsida</taxon>
        <taxon>Zingiberales</taxon>
        <taxon>Musaceae</taxon>
        <taxon>Ensete</taxon>
    </lineage>
</organism>